<organism evidence="1 2">
    <name type="scientific">Favolaschia claudopus</name>
    <dbReference type="NCBI Taxonomy" id="2862362"/>
    <lineage>
        <taxon>Eukaryota</taxon>
        <taxon>Fungi</taxon>
        <taxon>Dikarya</taxon>
        <taxon>Basidiomycota</taxon>
        <taxon>Agaricomycotina</taxon>
        <taxon>Agaricomycetes</taxon>
        <taxon>Agaricomycetidae</taxon>
        <taxon>Agaricales</taxon>
        <taxon>Marasmiineae</taxon>
        <taxon>Mycenaceae</taxon>
        <taxon>Favolaschia</taxon>
    </lineage>
</organism>
<protein>
    <submittedName>
        <fullName evidence="1">Uncharacterized protein</fullName>
    </submittedName>
</protein>
<gene>
    <name evidence="1" type="ORF">R3P38DRAFT_2799099</name>
</gene>
<proteinExistence type="predicted"/>
<name>A0AAW0A171_9AGAR</name>
<dbReference type="AlphaFoldDB" id="A0AAW0A171"/>
<keyword evidence="2" id="KW-1185">Reference proteome</keyword>
<dbReference type="Proteomes" id="UP001362999">
    <property type="component" value="Unassembled WGS sequence"/>
</dbReference>
<sequence>MSLRKDVRNISDRESAFRFNTRQFSSSIEPPGRWSKGERRRRAFMRRFSRMTPMQRLRILCDINPFRDYKGFIYAFEQRVFDRSGAYIGTRVKYGLTNKMERRRREYGKCGGMRWISYWATDCVKLTGEAYLCSIFIDSHFAFRSYDSTPAFAREEFISRKCTAYVVGRHREFFWKFGIGGDVDIKLEVEQTLIDTAQPD</sequence>
<accession>A0AAW0A171</accession>
<evidence type="ECO:0000313" key="1">
    <source>
        <dbReference type="EMBL" id="KAK6997103.1"/>
    </source>
</evidence>
<comment type="caution">
    <text evidence="1">The sequence shown here is derived from an EMBL/GenBank/DDBJ whole genome shotgun (WGS) entry which is preliminary data.</text>
</comment>
<reference evidence="1 2" key="1">
    <citation type="journal article" date="2024" name="J Genomics">
        <title>Draft genome sequencing and assembly of Favolaschia claudopus CIRM-BRFM 2984 isolated from oak limbs.</title>
        <authorList>
            <person name="Navarro D."/>
            <person name="Drula E."/>
            <person name="Chaduli D."/>
            <person name="Cazenave R."/>
            <person name="Ahrendt S."/>
            <person name="Wang J."/>
            <person name="Lipzen A."/>
            <person name="Daum C."/>
            <person name="Barry K."/>
            <person name="Grigoriev I.V."/>
            <person name="Favel A."/>
            <person name="Rosso M.N."/>
            <person name="Martin F."/>
        </authorList>
    </citation>
    <scope>NUCLEOTIDE SEQUENCE [LARGE SCALE GENOMIC DNA]</scope>
    <source>
        <strain evidence="1 2">CIRM-BRFM 2984</strain>
    </source>
</reference>
<dbReference type="EMBL" id="JAWWNJ010000094">
    <property type="protein sequence ID" value="KAK6997103.1"/>
    <property type="molecule type" value="Genomic_DNA"/>
</dbReference>
<evidence type="ECO:0000313" key="2">
    <source>
        <dbReference type="Proteomes" id="UP001362999"/>
    </source>
</evidence>